<comment type="similarity">
    <text evidence="3">Belongs to the lysine N(6)-hydroxylase/L-ornithine N(5)-oxygenase family.</text>
</comment>
<sequence length="640" mass="71639">MMTKESIYDYIGIGFGPSNLAIAIAEEEQPCSVKSLFLEQKSKFSWHPGMMIDGSRLQISFLKDLVTLRNPKSKFSFLEYLRSKGRLEAFVNLAKFSPTRTEYQDYLSWVALHFDSKVAYDTYVKSVEMVKAKDQQGAQIDVFKVVAAHPEGERVYITKNVIHAPGGKANWVENSAEVKSHVIHSSEFLKEIDSKCPNKDGEYTFAVVGSGQSAAEICVYLLEHYPSCEVKLVSSKYALEPSEASPFVNECFNSDESEFFFKSSESTKKRLMCDLQRTNYSVVEIGLLEQLYDILYAQKVTGEHRFSIQRLTKLESIQLDGDKAVSSLRNVSNNLTSQYSSDLVVLATGYIRELDKVMFAGFEGKLSINAHGQPEVTKEHAAIFTDGFRGRLFLQGLTESSMGLSDTLLSLLPMRSEKIIKSIVGQTSANLSGIYPPRRHVSDDTELALFLIKSFPFATLVSNAQNGAPHVTQLPLIYSKDKLGNEVLFGHMDRGNPQIESLFKGDCKIVFHGPDTYISPRVYNSDQLPTWNSISVHITGLAEPVSTSQELVTGLQSISQHHDKYGYQLSKADPRIKKLSDFIIGFNIEIKDIAIRAKLSQDRDVMDQNLANDELYRSNTHKYGGLFNFIPNSAVSQKSA</sequence>
<dbReference type="AlphaFoldDB" id="A0A167CLW3"/>
<dbReference type="SUPFAM" id="SSF51905">
    <property type="entry name" value="FAD/NAD(P)-binding domain"/>
    <property type="match status" value="1"/>
</dbReference>
<evidence type="ECO:0000256" key="7">
    <source>
        <dbReference type="ARBA" id="ARBA00023002"/>
    </source>
</evidence>
<accession>A0A167CLW3</accession>
<dbReference type="PATRIC" id="fig|1365253.3.peg.2185"/>
<organism evidence="8 9">
    <name type="scientific">Pseudoalteromonas luteoviolacea NCIMB 1942</name>
    <dbReference type="NCBI Taxonomy" id="1365253"/>
    <lineage>
        <taxon>Bacteria</taxon>
        <taxon>Pseudomonadati</taxon>
        <taxon>Pseudomonadota</taxon>
        <taxon>Gammaproteobacteria</taxon>
        <taxon>Alteromonadales</taxon>
        <taxon>Pseudoalteromonadaceae</taxon>
        <taxon>Pseudoalteromonas</taxon>
    </lineage>
</organism>
<evidence type="ECO:0000313" key="9">
    <source>
        <dbReference type="Proteomes" id="UP000076587"/>
    </source>
</evidence>
<evidence type="ECO:0008006" key="10">
    <source>
        <dbReference type="Google" id="ProtNLM"/>
    </source>
</evidence>
<gene>
    <name evidence="8" type="ORF">N482_08885</name>
</gene>
<keyword evidence="4" id="KW-0285">Flavoprotein</keyword>
<dbReference type="OrthoDB" id="7527071at2"/>
<dbReference type="Pfam" id="PF13434">
    <property type="entry name" value="Lys_Orn_oxgnase"/>
    <property type="match status" value="1"/>
</dbReference>
<keyword evidence="7" id="KW-0560">Oxidoreductase</keyword>
<evidence type="ECO:0000256" key="1">
    <source>
        <dbReference type="ARBA" id="ARBA00001974"/>
    </source>
</evidence>
<keyword evidence="6" id="KW-0521">NADP</keyword>
<dbReference type="PANTHER" id="PTHR42802:SF1">
    <property type="entry name" value="L-ORNITHINE N(5)-MONOOXYGENASE"/>
    <property type="match status" value="1"/>
</dbReference>
<evidence type="ECO:0000256" key="6">
    <source>
        <dbReference type="ARBA" id="ARBA00022857"/>
    </source>
</evidence>
<dbReference type="Gene3D" id="2.30.110.10">
    <property type="entry name" value="Electron Transport, Fmn-binding Protein, Chain A"/>
    <property type="match status" value="1"/>
</dbReference>
<comment type="caution">
    <text evidence="8">The sequence shown here is derived from an EMBL/GenBank/DDBJ whole genome shotgun (WGS) entry which is preliminary data.</text>
</comment>
<comment type="cofactor">
    <cofactor evidence="1">
        <name>FAD</name>
        <dbReference type="ChEBI" id="CHEBI:57692"/>
    </cofactor>
</comment>
<dbReference type="RefSeq" id="WP_063376906.1">
    <property type="nucleotide sequence ID" value="NZ_AUXT01000151.1"/>
</dbReference>
<dbReference type="Proteomes" id="UP000076587">
    <property type="component" value="Unassembled WGS sequence"/>
</dbReference>
<dbReference type="InterPro" id="IPR012349">
    <property type="entry name" value="Split_barrel_FMN-bd"/>
</dbReference>
<dbReference type="Pfam" id="PF04299">
    <property type="entry name" value="FMN_bind_2"/>
    <property type="match status" value="1"/>
</dbReference>
<dbReference type="EMBL" id="AUXT01000151">
    <property type="protein sequence ID" value="KZN47818.1"/>
    <property type="molecule type" value="Genomic_DNA"/>
</dbReference>
<protein>
    <recommendedName>
        <fullName evidence="10">L-ornithine 5-monooxygenase</fullName>
    </recommendedName>
</protein>
<dbReference type="SUPFAM" id="SSF50475">
    <property type="entry name" value="FMN-binding split barrel"/>
    <property type="match status" value="1"/>
</dbReference>
<evidence type="ECO:0000256" key="3">
    <source>
        <dbReference type="ARBA" id="ARBA00007588"/>
    </source>
</evidence>
<evidence type="ECO:0000256" key="2">
    <source>
        <dbReference type="ARBA" id="ARBA00004924"/>
    </source>
</evidence>
<name>A0A167CLW3_9GAMM</name>
<dbReference type="GO" id="GO:0006879">
    <property type="term" value="P:intracellular iron ion homeostasis"/>
    <property type="evidence" value="ECO:0007669"/>
    <property type="project" value="TreeGrafter"/>
</dbReference>
<dbReference type="InterPro" id="IPR025700">
    <property type="entry name" value="Lys/Orn_oxygenase"/>
</dbReference>
<evidence type="ECO:0000313" key="8">
    <source>
        <dbReference type="EMBL" id="KZN47818.1"/>
    </source>
</evidence>
<dbReference type="InterPro" id="IPR036188">
    <property type="entry name" value="FAD/NAD-bd_sf"/>
</dbReference>
<proteinExistence type="inferred from homology"/>
<evidence type="ECO:0000256" key="4">
    <source>
        <dbReference type="ARBA" id="ARBA00022630"/>
    </source>
</evidence>
<evidence type="ECO:0000256" key="5">
    <source>
        <dbReference type="ARBA" id="ARBA00022827"/>
    </source>
</evidence>
<dbReference type="PANTHER" id="PTHR42802">
    <property type="entry name" value="MONOOXYGENASE"/>
    <property type="match status" value="1"/>
</dbReference>
<dbReference type="Gene3D" id="3.50.50.60">
    <property type="entry name" value="FAD/NAD(P)-binding domain"/>
    <property type="match status" value="1"/>
</dbReference>
<dbReference type="InterPro" id="IPR007396">
    <property type="entry name" value="TR_PAI2-type"/>
</dbReference>
<dbReference type="GO" id="GO:0016491">
    <property type="term" value="F:oxidoreductase activity"/>
    <property type="evidence" value="ECO:0007669"/>
    <property type="project" value="UniProtKB-KW"/>
</dbReference>
<comment type="pathway">
    <text evidence="2">Siderophore biosynthesis.</text>
</comment>
<keyword evidence="5" id="KW-0274">FAD</keyword>
<reference evidence="8 9" key="1">
    <citation type="submission" date="2013-07" db="EMBL/GenBank/DDBJ databases">
        <title>Comparative Genomic and Metabolomic Analysis of Twelve Strains of Pseudoalteromonas luteoviolacea.</title>
        <authorList>
            <person name="Vynne N.G."/>
            <person name="Mansson M."/>
            <person name="Gram L."/>
        </authorList>
    </citation>
    <scope>NUCLEOTIDE SEQUENCE [LARGE SCALE GENOMIC DNA]</scope>
    <source>
        <strain evidence="8 9">NCIMB 1942</strain>
    </source>
</reference>